<keyword evidence="8" id="KW-1185">Reference proteome</keyword>
<evidence type="ECO:0000256" key="1">
    <source>
        <dbReference type="ARBA" id="ARBA00006750"/>
    </source>
</evidence>
<evidence type="ECO:0000256" key="4">
    <source>
        <dbReference type="ARBA" id="ARBA00025878"/>
    </source>
</evidence>
<dbReference type="STRING" id="53326.A0A016W249"/>
<dbReference type="SMART" id="SM00116">
    <property type="entry name" value="CBS"/>
    <property type="match status" value="2"/>
</dbReference>
<dbReference type="GO" id="GO:0019901">
    <property type="term" value="F:protein kinase binding"/>
    <property type="evidence" value="ECO:0007669"/>
    <property type="project" value="TreeGrafter"/>
</dbReference>
<evidence type="ECO:0000256" key="3">
    <source>
        <dbReference type="ARBA" id="ARBA00023122"/>
    </source>
</evidence>
<reference evidence="8" key="1">
    <citation type="journal article" date="2015" name="Nat. Genet.">
        <title>The genome and transcriptome of the zoonotic hookworm Ancylostoma ceylanicum identify infection-specific gene families.</title>
        <authorList>
            <person name="Schwarz E.M."/>
            <person name="Hu Y."/>
            <person name="Antoshechkin I."/>
            <person name="Miller M.M."/>
            <person name="Sternberg P.W."/>
            <person name="Aroian R.V."/>
        </authorList>
    </citation>
    <scope>NUCLEOTIDE SEQUENCE</scope>
    <source>
        <strain evidence="8">HY135</strain>
    </source>
</reference>
<dbReference type="GO" id="GO:0031588">
    <property type="term" value="C:nucleotide-activated protein kinase complex"/>
    <property type="evidence" value="ECO:0007669"/>
    <property type="project" value="TreeGrafter"/>
</dbReference>
<accession>A0A016W249</accession>
<comment type="subunit">
    <text evidence="4">AMPK is a heterotrimer of an alpha catalytic subunit (PRKAA1 or PRKAA2), a beta (PRKAB1 or PRKAB2) and a gamma non-catalytic subunits (PRKAG1, PRKAG2 or PRKAG3). Interacts with FNIP1 and FNIP2.</text>
</comment>
<dbReference type="GO" id="GO:0005737">
    <property type="term" value="C:cytoplasm"/>
    <property type="evidence" value="ECO:0007669"/>
    <property type="project" value="TreeGrafter"/>
</dbReference>
<dbReference type="SUPFAM" id="SSF54631">
    <property type="entry name" value="CBS-domain pair"/>
    <property type="match status" value="1"/>
</dbReference>
<dbReference type="GO" id="GO:0005634">
    <property type="term" value="C:nucleus"/>
    <property type="evidence" value="ECO:0007669"/>
    <property type="project" value="TreeGrafter"/>
</dbReference>
<organism evidence="7 8">
    <name type="scientific">Ancylostoma ceylanicum</name>
    <dbReference type="NCBI Taxonomy" id="53326"/>
    <lineage>
        <taxon>Eukaryota</taxon>
        <taxon>Metazoa</taxon>
        <taxon>Ecdysozoa</taxon>
        <taxon>Nematoda</taxon>
        <taxon>Chromadorea</taxon>
        <taxon>Rhabditida</taxon>
        <taxon>Rhabditina</taxon>
        <taxon>Rhabditomorpha</taxon>
        <taxon>Strongyloidea</taxon>
        <taxon>Ancylostomatidae</taxon>
        <taxon>Ancylostomatinae</taxon>
        <taxon>Ancylostoma</taxon>
    </lineage>
</organism>
<dbReference type="PANTHER" id="PTHR13780:SF32">
    <property type="entry name" value="CBS DOMAIN-CONTAINING PROTEIN"/>
    <property type="match status" value="1"/>
</dbReference>
<evidence type="ECO:0000256" key="5">
    <source>
        <dbReference type="PROSITE-ProRule" id="PRU00703"/>
    </source>
</evidence>
<sequence>MEIIVDSIEERCISCPFQRDAKFCEYSIAKRLKGHSNNICALQVPQTATCDDAITLFLEKKISSVPVVDSYGRVLGVIGKSDIMSELVRHPNNYLEILDIPIMDIIASMSPPVYGTTTMTVFDCIAALVNTDRQSIIIIDVERRPQAVISYSDIMDFIQNTSDSHHKLSLA</sequence>
<evidence type="ECO:0000256" key="2">
    <source>
        <dbReference type="ARBA" id="ARBA00022737"/>
    </source>
</evidence>
<comment type="caution">
    <text evidence="7">The sequence shown here is derived from an EMBL/GenBank/DDBJ whole genome shotgun (WGS) entry which is preliminary data.</text>
</comment>
<dbReference type="PANTHER" id="PTHR13780">
    <property type="entry name" value="AMP-ACTIVATED PROTEIN KINASE, GAMMA REGULATORY SUBUNIT"/>
    <property type="match status" value="1"/>
</dbReference>
<protein>
    <recommendedName>
        <fullName evidence="6">CBS domain-containing protein</fullName>
    </recommendedName>
</protein>
<dbReference type="Proteomes" id="UP000024635">
    <property type="component" value="Unassembled WGS sequence"/>
</dbReference>
<keyword evidence="3 5" id="KW-0129">CBS domain</keyword>
<dbReference type="InterPro" id="IPR000644">
    <property type="entry name" value="CBS_dom"/>
</dbReference>
<dbReference type="AlphaFoldDB" id="A0A016W249"/>
<dbReference type="GO" id="GO:0016208">
    <property type="term" value="F:AMP binding"/>
    <property type="evidence" value="ECO:0007669"/>
    <property type="project" value="TreeGrafter"/>
</dbReference>
<evidence type="ECO:0000259" key="6">
    <source>
        <dbReference type="PROSITE" id="PS51371"/>
    </source>
</evidence>
<dbReference type="OrthoDB" id="418595at2759"/>
<keyword evidence="2" id="KW-0677">Repeat</keyword>
<proteinExistence type="inferred from homology"/>
<feature type="domain" description="CBS" evidence="6">
    <location>
        <begin position="35"/>
        <end position="95"/>
    </location>
</feature>
<evidence type="ECO:0000313" key="8">
    <source>
        <dbReference type="Proteomes" id="UP000024635"/>
    </source>
</evidence>
<dbReference type="Gene3D" id="3.10.580.10">
    <property type="entry name" value="CBS-domain"/>
    <property type="match status" value="1"/>
</dbReference>
<name>A0A016W249_9BILA</name>
<gene>
    <name evidence="7" type="primary">Acey_s0001.g173</name>
    <name evidence="7" type="ORF">Y032_0001g173</name>
</gene>
<dbReference type="PROSITE" id="PS51371">
    <property type="entry name" value="CBS"/>
    <property type="match status" value="1"/>
</dbReference>
<evidence type="ECO:0000313" key="7">
    <source>
        <dbReference type="EMBL" id="EYC33934.1"/>
    </source>
</evidence>
<dbReference type="EMBL" id="JARK01001337">
    <property type="protein sequence ID" value="EYC33934.1"/>
    <property type="molecule type" value="Genomic_DNA"/>
</dbReference>
<dbReference type="InterPro" id="IPR046342">
    <property type="entry name" value="CBS_dom_sf"/>
</dbReference>
<dbReference type="InterPro" id="IPR050511">
    <property type="entry name" value="AMPK_gamma/SDS23_families"/>
</dbReference>
<dbReference type="Pfam" id="PF00571">
    <property type="entry name" value="CBS"/>
    <property type="match status" value="1"/>
</dbReference>
<comment type="similarity">
    <text evidence="1">Belongs to the 5'-AMP-activated protein kinase gamma subunit family.</text>
</comment>
<dbReference type="GO" id="GO:0019887">
    <property type="term" value="F:protein kinase regulator activity"/>
    <property type="evidence" value="ECO:0007669"/>
    <property type="project" value="TreeGrafter"/>
</dbReference>